<reference evidence="6 7" key="1">
    <citation type="submission" date="2019-10" db="EMBL/GenBank/DDBJ databases">
        <title>Gluconobacter aidae sp. nov., a novel species of acetic acid bacteria isolated in Thailand.</title>
        <authorList>
            <person name="Yukphan P."/>
            <person name="Charoenyingcharoen P."/>
            <person name="Malimas S."/>
            <person name="Muramatsu Y."/>
            <person name="Nakagawa Y."/>
            <person name="Tanasupawat S."/>
            <person name="Yamada Y."/>
        </authorList>
    </citation>
    <scope>NUCLEOTIDE SEQUENCE [LARGE SCALE GENOMIC DNA]</scope>
    <source>
        <strain evidence="6 7">AC10</strain>
    </source>
</reference>
<accession>A0A7X1SP71</accession>
<gene>
    <name evidence="6" type="ORF">GFJ39_04100</name>
</gene>
<dbReference type="SUPFAM" id="SSF110710">
    <property type="entry name" value="TTHA0583/YokD-like"/>
    <property type="match status" value="1"/>
</dbReference>
<dbReference type="PANTHER" id="PTHR11104:SF0">
    <property type="entry name" value="SPBETA PROPHAGE-DERIVED AMINOGLYCOSIDE N(3')-ACETYLTRANSFERASE-LIKE PROTEIN YOKD"/>
    <property type="match status" value="1"/>
</dbReference>
<keyword evidence="3 5" id="KW-0808">Transferase</keyword>
<evidence type="ECO:0000256" key="1">
    <source>
        <dbReference type="ARBA" id="ARBA00006383"/>
    </source>
</evidence>
<evidence type="ECO:0000313" key="6">
    <source>
        <dbReference type="EMBL" id="MQR98393.1"/>
    </source>
</evidence>
<name>A0A7X1SP71_9PROT</name>
<keyword evidence="5" id="KW-0046">Antibiotic resistance</keyword>
<dbReference type="PANTHER" id="PTHR11104">
    <property type="entry name" value="AMINOGLYCOSIDE N3-ACETYLTRANSFERASE"/>
    <property type="match status" value="1"/>
</dbReference>
<dbReference type="InterPro" id="IPR028345">
    <property type="entry name" value="Antibiotic_NAT-like"/>
</dbReference>
<keyword evidence="7" id="KW-1185">Reference proteome</keyword>
<dbReference type="AlphaFoldDB" id="A0A7X1SP71"/>
<keyword evidence="4 5" id="KW-0012">Acyltransferase</keyword>
<dbReference type="EMBL" id="WIPH01000005">
    <property type="protein sequence ID" value="MQR98393.1"/>
    <property type="molecule type" value="Genomic_DNA"/>
</dbReference>
<dbReference type="RefSeq" id="WP_153430119.1">
    <property type="nucleotide sequence ID" value="NZ_WIPH01000005.1"/>
</dbReference>
<dbReference type="InterPro" id="IPR003679">
    <property type="entry name" value="Amioglycoside_AcTrfase"/>
</dbReference>
<dbReference type="EC" id="2.3.1.-" evidence="5"/>
<dbReference type="Proteomes" id="UP000432209">
    <property type="component" value="Unassembled WGS sequence"/>
</dbReference>
<evidence type="ECO:0000256" key="5">
    <source>
        <dbReference type="RuleBase" id="RU365031"/>
    </source>
</evidence>
<comment type="caution">
    <text evidence="6">The sequence shown here is derived from an EMBL/GenBank/DDBJ whole genome shotgun (WGS) entry which is preliminary data.</text>
</comment>
<comment type="catalytic activity">
    <reaction evidence="5">
        <text>a 2-deoxystreptamine antibiotic + acetyl-CoA = an N(3)-acetyl-2-deoxystreptamine antibiotic + CoA + H(+)</text>
        <dbReference type="Rhea" id="RHEA:12665"/>
        <dbReference type="ChEBI" id="CHEBI:15378"/>
        <dbReference type="ChEBI" id="CHEBI:57287"/>
        <dbReference type="ChEBI" id="CHEBI:57288"/>
        <dbReference type="ChEBI" id="CHEBI:57921"/>
        <dbReference type="ChEBI" id="CHEBI:77452"/>
        <dbReference type="EC" id="2.3.1.81"/>
    </reaction>
</comment>
<comment type="similarity">
    <text evidence="1 5">Belongs to the antibiotic N-acetyltransferase family.</text>
</comment>
<dbReference type="GO" id="GO:0046677">
    <property type="term" value="P:response to antibiotic"/>
    <property type="evidence" value="ECO:0007669"/>
    <property type="project" value="UniProtKB-KW"/>
</dbReference>
<protein>
    <recommendedName>
        <fullName evidence="2 5">Aminoglycoside N(3)-acetyltransferase</fullName>
        <ecNumber evidence="5">2.3.1.-</ecNumber>
    </recommendedName>
</protein>
<evidence type="ECO:0000256" key="4">
    <source>
        <dbReference type="ARBA" id="ARBA00023315"/>
    </source>
</evidence>
<evidence type="ECO:0000313" key="7">
    <source>
        <dbReference type="Proteomes" id="UP000432209"/>
    </source>
</evidence>
<organism evidence="6 7">
    <name type="scientific">Gluconobacter aidae</name>
    <dbReference type="NCBI Taxonomy" id="2662454"/>
    <lineage>
        <taxon>Bacteria</taxon>
        <taxon>Pseudomonadati</taxon>
        <taxon>Pseudomonadota</taxon>
        <taxon>Alphaproteobacteria</taxon>
        <taxon>Acetobacterales</taxon>
        <taxon>Acetobacteraceae</taxon>
        <taxon>Gluconobacter</taxon>
    </lineage>
</organism>
<proteinExistence type="inferred from homology"/>
<dbReference type="Pfam" id="PF02522">
    <property type="entry name" value="Antibiotic_NAT"/>
    <property type="match status" value="1"/>
</dbReference>
<evidence type="ECO:0000256" key="2">
    <source>
        <dbReference type="ARBA" id="ARBA00012882"/>
    </source>
</evidence>
<dbReference type="GO" id="GO:0046353">
    <property type="term" value="F:aminoglycoside 3-N-acetyltransferase activity"/>
    <property type="evidence" value="ECO:0007669"/>
    <property type="project" value="UniProtKB-EC"/>
</dbReference>
<evidence type="ECO:0000256" key="3">
    <source>
        <dbReference type="ARBA" id="ARBA00022679"/>
    </source>
</evidence>
<sequence>MTEAAAIARSSGPVTQARLVVDLQRLGVTPGMTLLVHTSLSRIGWVCGGARTVIESLLQAVGPDGTIVMPAQSCELSDPSGWCDPPVPESWWETIRATMPPYDPHLTPTRGMGQVAEVFRTWPGVQRSAHPQVSFTALGPLAKDILVDQPMEDPFGTGSPLAALSGHNAQVLMIGTGWDTCTALHLAERLADPDGPRFQDGTCITADGERRWISISLPETQTERFASFGARLDGNALLRHGHVGSAASRLFPLVPAIRMAVQHWTRQEQQPDNAQQSDQ</sequence>